<organism evidence="4 5">
    <name type="scientific">Streptomyces armeniacus</name>
    <dbReference type="NCBI Taxonomy" id="83291"/>
    <lineage>
        <taxon>Bacteria</taxon>
        <taxon>Bacillati</taxon>
        <taxon>Actinomycetota</taxon>
        <taxon>Actinomycetes</taxon>
        <taxon>Kitasatosporales</taxon>
        <taxon>Streptomycetaceae</taxon>
        <taxon>Streptomyces</taxon>
    </lineage>
</organism>
<dbReference type="InterPro" id="IPR006311">
    <property type="entry name" value="TAT_signal"/>
</dbReference>
<dbReference type="Gene3D" id="3.10.105.10">
    <property type="entry name" value="Dipeptide-binding Protein, Domain 3"/>
    <property type="match status" value="1"/>
</dbReference>
<gene>
    <name evidence="4" type="ORF">DVA86_07350</name>
</gene>
<reference evidence="4 5" key="1">
    <citation type="submission" date="2018-07" db="EMBL/GenBank/DDBJ databases">
        <title>Draft genome of the type strain Streptomyces armeniacus ATCC 15676.</title>
        <authorList>
            <person name="Labana P."/>
            <person name="Gosse J.T."/>
            <person name="Boddy C.N."/>
        </authorList>
    </citation>
    <scope>NUCLEOTIDE SEQUENCE [LARGE SCALE GENOMIC DNA]</scope>
    <source>
        <strain evidence="4 5">ATCC 15676</strain>
    </source>
</reference>
<dbReference type="PANTHER" id="PTHR30290:SF38">
    <property type="entry name" value="D,D-DIPEPTIDE-BINDING PERIPLASMIC PROTEIN DDPA-RELATED"/>
    <property type="match status" value="1"/>
</dbReference>
<dbReference type="SUPFAM" id="SSF53850">
    <property type="entry name" value="Periplasmic binding protein-like II"/>
    <property type="match status" value="1"/>
</dbReference>
<dbReference type="PANTHER" id="PTHR30290">
    <property type="entry name" value="PERIPLASMIC BINDING COMPONENT OF ABC TRANSPORTER"/>
    <property type="match status" value="1"/>
</dbReference>
<dbReference type="EMBL" id="CP031320">
    <property type="protein sequence ID" value="AXK32495.1"/>
    <property type="molecule type" value="Genomic_DNA"/>
</dbReference>
<evidence type="ECO:0000313" key="5">
    <source>
        <dbReference type="Proteomes" id="UP000254425"/>
    </source>
</evidence>
<keyword evidence="1 2" id="KW-0732">Signal</keyword>
<dbReference type="PIRSF" id="PIRSF002741">
    <property type="entry name" value="MppA"/>
    <property type="match status" value="1"/>
</dbReference>
<dbReference type="GO" id="GO:0042597">
    <property type="term" value="C:periplasmic space"/>
    <property type="evidence" value="ECO:0007669"/>
    <property type="project" value="UniProtKB-ARBA"/>
</dbReference>
<dbReference type="PROSITE" id="PS51257">
    <property type="entry name" value="PROKAR_LIPOPROTEIN"/>
    <property type="match status" value="1"/>
</dbReference>
<accession>A0A345XLH9</accession>
<evidence type="ECO:0000256" key="2">
    <source>
        <dbReference type="SAM" id="SignalP"/>
    </source>
</evidence>
<dbReference type="InterPro" id="IPR030678">
    <property type="entry name" value="Peptide/Ni-bd"/>
</dbReference>
<dbReference type="GO" id="GO:0015833">
    <property type="term" value="P:peptide transport"/>
    <property type="evidence" value="ECO:0007669"/>
    <property type="project" value="TreeGrafter"/>
</dbReference>
<name>A0A345XLH9_9ACTN</name>
<protein>
    <recommendedName>
        <fullName evidence="3">Solute-binding protein family 5 domain-containing protein</fullName>
    </recommendedName>
</protein>
<dbReference type="Gene3D" id="3.40.190.10">
    <property type="entry name" value="Periplasmic binding protein-like II"/>
    <property type="match status" value="1"/>
</dbReference>
<evidence type="ECO:0000313" key="4">
    <source>
        <dbReference type="EMBL" id="AXK32495.1"/>
    </source>
</evidence>
<dbReference type="AlphaFoldDB" id="A0A345XLH9"/>
<dbReference type="InterPro" id="IPR039424">
    <property type="entry name" value="SBP_5"/>
</dbReference>
<sequence length="530" mass="58382">MAPISRRRLLAVGGGALGSAALAGCGTPVNLPESMEAVRARPGKPNRGGVLHFGLSTDPANLDPHVTTGAASDFLRQLTYNGLLQYDGNGEIVGDLAAEFGWTDTTTYKVRLHPGVRFHDGTRLTTEDVVFSFRRMMDKKTAATTGPLLDLVEKVEARGADTVVFRLKQPDTTIPFVLAGPTANIVSQRWIESGADPMTQVMGTGPFRFVERIPGVSTTFTRFDDYFDDGLPYLNAIVFQPMSDDYARVTALRTATVDMIDYVPATHVDVISENPRLRFASDRTFGFGFVGFVTSKPPFDDVRVRKAIALSINRPSVLETALLGHGQPIDGALMPDAFAGYPRKLDNTLPYDPEQARFLLKKAGREGMTLPVVTTSTYSVIARPAQAMLPGIRAAGVDVRLTQQEWLTFRASVTAKSFPAHSWGTAPKFGDPSSLGDFLSSTGTFAVNTGFKDQEIDRLLAEGRRTRDRSLRDEIYRDVEQRALELLPMTWTIRRQQGEAHYDYVKGYQHPPKGSWTGVTLRRIWMEKTA</sequence>
<feature type="chain" id="PRO_5017004991" description="Solute-binding protein family 5 domain-containing protein" evidence="2">
    <location>
        <begin position="24"/>
        <end position="530"/>
    </location>
</feature>
<feature type="signal peptide" evidence="2">
    <location>
        <begin position="1"/>
        <end position="23"/>
    </location>
</feature>
<dbReference type="InterPro" id="IPR000914">
    <property type="entry name" value="SBP_5_dom"/>
</dbReference>
<feature type="domain" description="Solute-binding protein family 5" evidence="3">
    <location>
        <begin position="91"/>
        <end position="442"/>
    </location>
</feature>
<evidence type="ECO:0000259" key="3">
    <source>
        <dbReference type="Pfam" id="PF00496"/>
    </source>
</evidence>
<dbReference type="GO" id="GO:0043190">
    <property type="term" value="C:ATP-binding cassette (ABC) transporter complex"/>
    <property type="evidence" value="ECO:0007669"/>
    <property type="project" value="InterPro"/>
</dbReference>
<dbReference type="PROSITE" id="PS51318">
    <property type="entry name" value="TAT"/>
    <property type="match status" value="1"/>
</dbReference>
<proteinExistence type="predicted"/>
<dbReference type="Pfam" id="PF00496">
    <property type="entry name" value="SBP_bac_5"/>
    <property type="match status" value="1"/>
</dbReference>
<keyword evidence="5" id="KW-1185">Reference proteome</keyword>
<evidence type="ECO:0000256" key="1">
    <source>
        <dbReference type="ARBA" id="ARBA00022729"/>
    </source>
</evidence>
<dbReference type="RefSeq" id="WP_208876740.1">
    <property type="nucleotide sequence ID" value="NZ_CP031320.1"/>
</dbReference>
<dbReference type="KEGG" id="sarm:DVA86_07350"/>
<dbReference type="Proteomes" id="UP000254425">
    <property type="component" value="Chromosome"/>
</dbReference>
<dbReference type="GO" id="GO:1904680">
    <property type="term" value="F:peptide transmembrane transporter activity"/>
    <property type="evidence" value="ECO:0007669"/>
    <property type="project" value="TreeGrafter"/>
</dbReference>